<dbReference type="Proteomes" id="UP001183817">
    <property type="component" value="Unassembled WGS sequence"/>
</dbReference>
<dbReference type="Gene3D" id="3.30.1360.20">
    <property type="entry name" value="Transcriptional coactivator/pterin dehydratase"/>
    <property type="match status" value="1"/>
</dbReference>
<evidence type="ECO:0000256" key="3">
    <source>
        <dbReference type="ARBA" id="ARBA00013252"/>
    </source>
</evidence>
<gene>
    <name evidence="7" type="ORF">J2S64_002166</name>
</gene>
<evidence type="ECO:0000256" key="1">
    <source>
        <dbReference type="ARBA" id="ARBA00001554"/>
    </source>
</evidence>
<dbReference type="Pfam" id="PF18029">
    <property type="entry name" value="Glyoxalase_6"/>
    <property type="match status" value="1"/>
</dbReference>
<evidence type="ECO:0000313" key="8">
    <source>
        <dbReference type="Proteomes" id="UP001183817"/>
    </source>
</evidence>
<dbReference type="PANTHER" id="PTHR12599:SF0">
    <property type="entry name" value="PTERIN-4-ALPHA-CARBINOLAMINE DEHYDRATASE"/>
    <property type="match status" value="1"/>
</dbReference>
<name>A0ABU2BIJ9_9MICC</name>
<evidence type="ECO:0000256" key="4">
    <source>
        <dbReference type="ARBA" id="ARBA00021735"/>
    </source>
</evidence>
<comment type="catalytic activity">
    <reaction evidence="1">
        <text>(4aS,6R)-4a-hydroxy-L-erythro-5,6,7,8-tetrahydrobiopterin = (6R)-L-erythro-6,7-dihydrobiopterin + H2O</text>
        <dbReference type="Rhea" id="RHEA:11920"/>
        <dbReference type="ChEBI" id="CHEBI:15377"/>
        <dbReference type="ChEBI" id="CHEBI:15642"/>
        <dbReference type="ChEBI" id="CHEBI:43120"/>
        <dbReference type="EC" id="4.2.1.96"/>
    </reaction>
</comment>
<dbReference type="Pfam" id="PF01329">
    <property type="entry name" value="Pterin_4a"/>
    <property type="match status" value="1"/>
</dbReference>
<reference evidence="7 8" key="1">
    <citation type="submission" date="2023-07" db="EMBL/GenBank/DDBJ databases">
        <title>Sequencing the genomes of 1000 actinobacteria strains.</title>
        <authorList>
            <person name="Klenk H.-P."/>
        </authorList>
    </citation>
    <scope>NUCLEOTIDE SEQUENCE [LARGE SCALE GENOMIC DNA]</scope>
    <source>
        <strain evidence="7 8">DSM 20167</strain>
    </source>
</reference>
<dbReference type="InterPro" id="IPR036428">
    <property type="entry name" value="PCD_sf"/>
</dbReference>
<sequence>MPAKDVLTLEQVQANLLQLPQWRYGMGALRTALKCESSASALALFSTIGALAQEANHHPDVDWRYDTLFITLTSHDAGSRVSARDAALARSISAQAQNSGAVAKPELLRVVEIAIDTDDEDAISETWRTALGYKRQKDGSLADPFGRGPALWFQKTATPNANRFHLDITVPHSESSPILSELEATGAALDPEAAPRFVVATDAQGNRLCLCTEEGREIDGSPVDGQ</sequence>
<dbReference type="PANTHER" id="PTHR12599">
    <property type="entry name" value="PTERIN-4-ALPHA-CARBINOLAMINE DEHYDRATASE"/>
    <property type="match status" value="1"/>
</dbReference>
<accession>A0ABU2BIJ9</accession>
<evidence type="ECO:0000256" key="2">
    <source>
        <dbReference type="ARBA" id="ARBA00006472"/>
    </source>
</evidence>
<dbReference type="InterPro" id="IPR001533">
    <property type="entry name" value="Pterin_deHydtase"/>
</dbReference>
<comment type="caution">
    <text evidence="7">The sequence shown here is derived from an EMBL/GenBank/DDBJ whole genome shotgun (WGS) entry which is preliminary data.</text>
</comment>
<protein>
    <recommendedName>
        <fullName evidence="4">Putative pterin-4-alpha-carbinolamine dehydratase</fullName>
        <ecNumber evidence="3">4.2.1.96</ecNumber>
    </recommendedName>
</protein>
<dbReference type="RefSeq" id="WP_310290306.1">
    <property type="nucleotide sequence ID" value="NZ_BAAAWO010000001.1"/>
</dbReference>
<dbReference type="SUPFAM" id="SSF55248">
    <property type="entry name" value="PCD-like"/>
    <property type="match status" value="1"/>
</dbReference>
<organism evidence="7 8">
    <name type="scientific">Paeniglutamicibacter sulfureus</name>
    <dbReference type="NCBI Taxonomy" id="43666"/>
    <lineage>
        <taxon>Bacteria</taxon>
        <taxon>Bacillati</taxon>
        <taxon>Actinomycetota</taxon>
        <taxon>Actinomycetes</taxon>
        <taxon>Micrococcales</taxon>
        <taxon>Micrococcaceae</taxon>
        <taxon>Paeniglutamicibacter</taxon>
    </lineage>
</organism>
<feature type="domain" description="Glyoxalase-like" evidence="6">
    <location>
        <begin position="113"/>
        <end position="211"/>
    </location>
</feature>
<dbReference type="EMBL" id="JAVDYI010000001">
    <property type="protein sequence ID" value="MDR7358475.1"/>
    <property type="molecule type" value="Genomic_DNA"/>
</dbReference>
<dbReference type="Gene3D" id="3.10.180.10">
    <property type="entry name" value="2,3-Dihydroxybiphenyl 1,2-Dioxygenase, domain 1"/>
    <property type="match status" value="1"/>
</dbReference>
<evidence type="ECO:0000259" key="6">
    <source>
        <dbReference type="Pfam" id="PF18029"/>
    </source>
</evidence>
<dbReference type="CDD" id="cd00488">
    <property type="entry name" value="PCD_DCoH"/>
    <property type="match status" value="1"/>
</dbReference>
<dbReference type="InterPro" id="IPR041581">
    <property type="entry name" value="Glyoxalase_6"/>
</dbReference>
<comment type="similarity">
    <text evidence="2">Belongs to the pterin-4-alpha-carbinolamine dehydratase family.</text>
</comment>
<proteinExistence type="inferred from homology"/>
<dbReference type="GO" id="GO:0008124">
    <property type="term" value="F:4-alpha-hydroxytetrahydrobiopterin dehydratase activity"/>
    <property type="evidence" value="ECO:0007669"/>
    <property type="project" value="UniProtKB-EC"/>
</dbReference>
<evidence type="ECO:0000313" key="7">
    <source>
        <dbReference type="EMBL" id="MDR7358475.1"/>
    </source>
</evidence>
<keyword evidence="5 7" id="KW-0456">Lyase</keyword>
<dbReference type="EC" id="4.2.1.96" evidence="3"/>
<keyword evidence="8" id="KW-1185">Reference proteome</keyword>
<evidence type="ECO:0000256" key="5">
    <source>
        <dbReference type="ARBA" id="ARBA00023239"/>
    </source>
</evidence>
<dbReference type="InterPro" id="IPR029068">
    <property type="entry name" value="Glyas_Bleomycin-R_OHBP_Dase"/>
</dbReference>